<organism evidence="1 2">
    <name type="scientific">Uabimicrobium amorphum</name>
    <dbReference type="NCBI Taxonomy" id="2596890"/>
    <lineage>
        <taxon>Bacteria</taxon>
        <taxon>Pseudomonadati</taxon>
        <taxon>Planctomycetota</taxon>
        <taxon>Candidatus Uabimicrobiia</taxon>
        <taxon>Candidatus Uabimicrobiales</taxon>
        <taxon>Candidatus Uabimicrobiaceae</taxon>
        <taxon>Candidatus Uabimicrobium</taxon>
    </lineage>
</organism>
<sequence length="275" mass="31941">MEKDNQGTSLSQINEPEFLLTRPFLIFNFLNLNDYLSLDMVVVVQSQTVFFNLKSHISIVWKKMDNDIPDTDIIDKEIEYFFDAYGEGATEELVEQFNEKNVKEFYLRNPYILKNAIIFVNKSKTILHTDPIASLIYSCSATEVFIKQGILKPTIYSSIHHELLSELVTETILKWSIVKLRDLLSKIIEEYKLMDSAFTKFTRDKNKTTLWEERVSIQKIRNNIVHRADPCTIENAKQSYDVANEFFLITKKLLSKIDLDIHKGGIVQSSNNNKV</sequence>
<dbReference type="RefSeq" id="WP_151967538.1">
    <property type="nucleotide sequence ID" value="NZ_AP019860.1"/>
</dbReference>
<proteinExistence type="predicted"/>
<dbReference type="AlphaFoldDB" id="A0A5S9IK47"/>
<dbReference type="EMBL" id="AP019860">
    <property type="protein sequence ID" value="BBM83333.1"/>
    <property type="molecule type" value="Genomic_DNA"/>
</dbReference>
<protein>
    <submittedName>
        <fullName evidence="1">Uncharacterized protein</fullName>
    </submittedName>
</protein>
<name>A0A5S9IK47_UABAM</name>
<keyword evidence="2" id="KW-1185">Reference proteome</keyword>
<evidence type="ECO:0000313" key="1">
    <source>
        <dbReference type="EMBL" id="BBM83333.1"/>
    </source>
</evidence>
<reference evidence="1 2" key="1">
    <citation type="submission" date="2019-08" db="EMBL/GenBank/DDBJ databases">
        <title>Complete genome sequence of Candidatus Uab amorphum.</title>
        <authorList>
            <person name="Shiratori T."/>
            <person name="Suzuki S."/>
            <person name="Kakizawa Y."/>
            <person name="Ishida K."/>
        </authorList>
    </citation>
    <scope>NUCLEOTIDE SEQUENCE [LARGE SCALE GENOMIC DNA]</scope>
    <source>
        <strain evidence="1 2">SRT547</strain>
    </source>
</reference>
<dbReference type="KEGG" id="uam:UABAM_01685"/>
<dbReference type="Proteomes" id="UP000326354">
    <property type="component" value="Chromosome"/>
</dbReference>
<accession>A0A5S9IK47</accession>
<dbReference type="OrthoDB" id="9130315at2"/>
<gene>
    <name evidence="1" type="ORF">UABAM_01685</name>
</gene>
<evidence type="ECO:0000313" key="2">
    <source>
        <dbReference type="Proteomes" id="UP000326354"/>
    </source>
</evidence>